<comment type="caution">
    <text evidence="2">The sequence shown here is derived from an EMBL/GenBank/DDBJ whole genome shotgun (WGS) entry which is preliminary data.</text>
</comment>
<evidence type="ECO:0000313" key="3">
    <source>
        <dbReference type="Proteomes" id="UP000663874"/>
    </source>
</evidence>
<organism evidence="2 3">
    <name type="scientific">Rotaria sordida</name>
    <dbReference type="NCBI Taxonomy" id="392033"/>
    <lineage>
        <taxon>Eukaryota</taxon>
        <taxon>Metazoa</taxon>
        <taxon>Spiralia</taxon>
        <taxon>Gnathifera</taxon>
        <taxon>Rotifera</taxon>
        <taxon>Eurotatoria</taxon>
        <taxon>Bdelloidea</taxon>
        <taxon>Philodinida</taxon>
        <taxon>Philodinidae</taxon>
        <taxon>Rotaria</taxon>
    </lineage>
</organism>
<proteinExistence type="predicted"/>
<evidence type="ECO:0000256" key="1">
    <source>
        <dbReference type="SAM" id="Phobius"/>
    </source>
</evidence>
<keyword evidence="1" id="KW-1133">Transmembrane helix</keyword>
<keyword evidence="1" id="KW-0812">Transmembrane</keyword>
<protein>
    <submittedName>
        <fullName evidence="2">Uncharacterized protein</fullName>
    </submittedName>
</protein>
<dbReference type="AlphaFoldDB" id="A0A819JP39"/>
<dbReference type="Proteomes" id="UP000663874">
    <property type="component" value="Unassembled WGS sequence"/>
</dbReference>
<feature type="transmembrane region" description="Helical" evidence="1">
    <location>
        <begin position="12"/>
        <end position="32"/>
    </location>
</feature>
<sequence length="157" mass="18318">MDSDSKAEIAGLFTGISIIILVLFSMNLYFGYQKYIQFPKTQQQTHCRVHETNVMKWFNGKFQAIWTVDFNDSESEKLSKIFVNNYTTFTDAIEATTNQYKIGQVYKCYYNIKKPYDLLWTIDDKVNQANLHTTSNSSIPHFFNNSTLPPFNCYTPK</sequence>
<name>A0A819JP39_9BILA</name>
<reference evidence="2" key="1">
    <citation type="submission" date="2021-02" db="EMBL/GenBank/DDBJ databases">
        <authorList>
            <person name="Nowell W R."/>
        </authorList>
    </citation>
    <scope>NUCLEOTIDE SEQUENCE</scope>
</reference>
<keyword evidence="1" id="KW-0472">Membrane</keyword>
<gene>
    <name evidence="2" type="ORF">FNK824_LOCUS22415</name>
</gene>
<evidence type="ECO:0000313" key="2">
    <source>
        <dbReference type="EMBL" id="CAF3936164.1"/>
    </source>
</evidence>
<dbReference type="EMBL" id="CAJOBE010004535">
    <property type="protein sequence ID" value="CAF3936164.1"/>
    <property type="molecule type" value="Genomic_DNA"/>
</dbReference>
<accession>A0A819JP39</accession>